<organism evidence="2 3">
    <name type="scientific">Acanthamoeba castellanii (strain ATCC 30010 / Neff)</name>
    <dbReference type="NCBI Taxonomy" id="1257118"/>
    <lineage>
        <taxon>Eukaryota</taxon>
        <taxon>Amoebozoa</taxon>
        <taxon>Discosea</taxon>
        <taxon>Longamoebia</taxon>
        <taxon>Centramoebida</taxon>
        <taxon>Acanthamoebidae</taxon>
        <taxon>Acanthamoeba</taxon>
    </lineage>
</organism>
<proteinExistence type="predicted"/>
<gene>
    <name evidence="2" type="ORF">ACA1_148450</name>
</gene>
<keyword evidence="3" id="KW-1185">Reference proteome</keyword>
<evidence type="ECO:0000256" key="1">
    <source>
        <dbReference type="SAM" id="MobiDB-lite"/>
    </source>
</evidence>
<feature type="compositionally biased region" description="Basic and acidic residues" evidence="1">
    <location>
        <begin position="32"/>
        <end position="42"/>
    </location>
</feature>
<dbReference type="Proteomes" id="UP000011083">
    <property type="component" value="Unassembled WGS sequence"/>
</dbReference>
<dbReference type="AlphaFoldDB" id="L8HD81"/>
<dbReference type="GeneID" id="14923683"/>
<evidence type="ECO:0000313" key="2">
    <source>
        <dbReference type="EMBL" id="ELR22718.1"/>
    </source>
</evidence>
<dbReference type="KEGG" id="acan:ACA1_148450"/>
<dbReference type="RefSeq" id="XP_004351495.1">
    <property type="nucleotide sequence ID" value="XM_004351443.1"/>
</dbReference>
<protein>
    <submittedName>
        <fullName evidence="2">Uncharacterized protein</fullName>
    </submittedName>
</protein>
<accession>L8HD81</accession>
<name>L8HD81_ACACF</name>
<feature type="region of interest" description="Disordered" evidence="1">
    <location>
        <begin position="1"/>
        <end position="107"/>
    </location>
</feature>
<dbReference type="VEuPathDB" id="AmoebaDB:ACA1_148450"/>
<sequence length="107" mass="11422">MSYGGGRRRSTGDASSTYLFADSGGRGAEGLAGRETEGEPTAHELIASDDDPRAYHRAPYRPHSVLTGDFGWGRQKKKETTTSSTTSTTTKVEAAHPPKPGPSDQKK</sequence>
<reference evidence="2 3" key="1">
    <citation type="journal article" date="2013" name="Genome Biol.">
        <title>Genome of Acanthamoeba castellanii highlights extensive lateral gene transfer and early evolution of tyrosine kinase signaling.</title>
        <authorList>
            <person name="Clarke M."/>
            <person name="Lohan A.J."/>
            <person name="Liu B."/>
            <person name="Lagkouvardos I."/>
            <person name="Roy S."/>
            <person name="Zafar N."/>
            <person name="Bertelli C."/>
            <person name="Schilde C."/>
            <person name="Kianianmomeni A."/>
            <person name="Burglin T.R."/>
            <person name="Frech C."/>
            <person name="Turcotte B."/>
            <person name="Kopec K.O."/>
            <person name="Synnott J.M."/>
            <person name="Choo C."/>
            <person name="Paponov I."/>
            <person name="Finkler A."/>
            <person name="Soon Heng Tan C."/>
            <person name="Hutchins A.P."/>
            <person name="Weinmeier T."/>
            <person name="Rattei T."/>
            <person name="Chu J.S."/>
            <person name="Gimenez G."/>
            <person name="Irimia M."/>
            <person name="Rigden D.J."/>
            <person name="Fitzpatrick D.A."/>
            <person name="Lorenzo-Morales J."/>
            <person name="Bateman A."/>
            <person name="Chiu C.H."/>
            <person name="Tang P."/>
            <person name="Hegemann P."/>
            <person name="Fromm H."/>
            <person name="Raoult D."/>
            <person name="Greub G."/>
            <person name="Miranda-Saavedra D."/>
            <person name="Chen N."/>
            <person name="Nash P."/>
            <person name="Ginger M.L."/>
            <person name="Horn M."/>
            <person name="Schaap P."/>
            <person name="Caler L."/>
            <person name="Loftus B."/>
        </authorList>
    </citation>
    <scope>NUCLEOTIDE SEQUENCE [LARGE SCALE GENOMIC DNA]</scope>
    <source>
        <strain evidence="2 3">Neff</strain>
    </source>
</reference>
<evidence type="ECO:0000313" key="3">
    <source>
        <dbReference type="Proteomes" id="UP000011083"/>
    </source>
</evidence>
<dbReference type="EMBL" id="KB007870">
    <property type="protein sequence ID" value="ELR22718.1"/>
    <property type="molecule type" value="Genomic_DNA"/>
</dbReference>
<feature type="compositionally biased region" description="Low complexity" evidence="1">
    <location>
        <begin position="81"/>
        <end position="90"/>
    </location>
</feature>